<dbReference type="InterPro" id="IPR031924">
    <property type="entry name" value="GH115"/>
</dbReference>
<comment type="caution">
    <text evidence="4">The sequence shown here is derived from an EMBL/GenBank/DDBJ whole genome shotgun (WGS) entry which is preliminary data.</text>
</comment>
<dbReference type="PANTHER" id="PTHR37842:SF2">
    <property type="entry name" value="GYLCOSYL HYDROLASE 115 C-TERMINAL DOMAIN-CONTAINING PROTEIN"/>
    <property type="match status" value="1"/>
</dbReference>
<dbReference type="Gene3D" id="3.30.379.10">
    <property type="entry name" value="Chitobiase/beta-hexosaminidase domain 2-like"/>
    <property type="match status" value="1"/>
</dbReference>
<keyword evidence="1" id="KW-0378">Hydrolase</keyword>
<gene>
    <name evidence="4" type="ORF">GCM10022392_23500</name>
</gene>
<evidence type="ECO:0000256" key="2">
    <source>
        <dbReference type="ARBA" id="ARBA00023295"/>
    </source>
</evidence>
<keyword evidence="2" id="KW-0326">Glycosidase</keyword>
<dbReference type="PROSITE" id="PS51318">
    <property type="entry name" value="TAT"/>
    <property type="match status" value="1"/>
</dbReference>
<dbReference type="EMBL" id="BAABCV010000008">
    <property type="protein sequence ID" value="GAA4098819.1"/>
    <property type="molecule type" value="Genomic_DNA"/>
</dbReference>
<evidence type="ECO:0000313" key="5">
    <source>
        <dbReference type="Proteomes" id="UP001500841"/>
    </source>
</evidence>
<dbReference type="PANTHER" id="PTHR37842">
    <property type="match status" value="1"/>
</dbReference>
<organism evidence="4 5">
    <name type="scientific">Mucilaginibacter panaciglaebae</name>
    <dbReference type="NCBI Taxonomy" id="502331"/>
    <lineage>
        <taxon>Bacteria</taxon>
        <taxon>Pseudomonadati</taxon>
        <taxon>Bacteroidota</taxon>
        <taxon>Sphingobacteriia</taxon>
        <taxon>Sphingobacteriales</taxon>
        <taxon>Sphingobacteriaceae</taxon>
        <taxon>Mucilaginibacter</taxon>
    </lineage>
</organism>
<dbReference type="InterPro" id="IPR006311">
    <property type="entry name" value="TAT_signal"/>
</dbReference>
<proteinExistence type="predicted"/>
<evidence type="ECO:0000259" key="3">
    <source>
        <dbReference type="Pfam" id="PF02838"/>
    </source>
</evidence>
<name>A0ABP7WWP8_9SPHI</name>
<accession>A0ABP7WWP8</accession>
<reference evidence="5" key="1">
    <citation type="journal article" date="2019" name="Int. J. Syst. Evol. Microbiol.">
        <title>The Global Catalogue of Microorganisms (GCM) 10K type strain sequencing project: providing services to taxonomists for standard genome sequencing and annotation.</title>
        <authorList>
            <consortium name="The Broad Institute Genomics Platform"/>
            <consortium name="The Broad Institute Genome Sequencing Center for Infectious Disease"/>
            <person name="Wu L."/>
            <person name="Ma J."/>
        </authorList>
    </citation>
    <scope>NUCLEOTIDE SEQUENCE [LARGE SCALE GENOMIC DNA]</scope>
    <source>
        <strain evidence="5">JCM 17085</strain>
    </source>
</reference>
<dbReference type="InterPro" id="IPR029018">
    <property type="entry name" value="Hex-like_dom2"/>
</dbReference>
<dbReference type="Pfam" id="PF02838">
    <property type="entry name" value="Glyco_hydro_20b"/>
    <property type="match status" value="1"/>
</dbReference>
<dbReference type="RefSeq" id="WP_345104518.1">
    <property type="nucleotide sequence ID" value="NZ_BAABCV010000008.1"/>
</dbReference>
<evidence type="ECO:0000256" key="1">
    <source>
        <dbReference type="ARBA" id="ARBA00022801"/>
    </source>
</evidence>
<protein>
    <recommendedName>
        <fullName evidence="3">Beta-hexosaminidase bacterial type N-terminal domain-containing protein</fullName>
    </recommendedName>
</protein>
<sequence length="708" mass="82278">MKDNISRKGFLKTGATALGSLLIASNLPGQNIKPVSSSDADEYFQGYTGTRWGSWVQTGTKQPGDISLQNCQIVIDRSESSIVQKAGRVLASDIKKISGYEPAVMEAPDESKVNIRLVTLGDIKLPDEIDINQLKDKWEAYQIKTTENTIWLVGADARGTAYAAYTLSERLGIDPLYIWTNYRPVQYDPLILKKTTHIIAPPKFKYRGFFHDDEDILPRPFNVIDLPIWTGDVATVWYERYFETALRLRMNMVAPYTRVHRRYEIQKMASDWGLYYTSHHYDILLSNPFGFENFKLAEQRGVTPQWDWFKNKENMIRYWQAGVEENKHLDAIWPVGLRGIDDRSYQFPKGMSDATKIAVYNEAINIQVQLVKKMIPKDKKPLFHFTLYTEMLDIYSKNKEAFNLPEDVMIIWPDDNDGHMRDLPKESGKWKHGVYYHLAYMGPQQITKQITHVVSPLKIAQEFKAIIDSGATEYVLTNVSELREYVMEARMLAEITWGDSGLIENADPGGAYINWWTKEYFGPEAYDAATKAYDIYYKLIHASDSLWQGSDLLQEILRKLQDKLKGKDVQPMAESQIQEFRDREKQYASFHKLIQKSAQSMNQQQQQYFYEQISLGMLVDWRPTQAALILAEALKKDSKDEIMAQVKKALEPLFIYEGEILKAERPPFEKWYRETWCRREFSPNNLHRPYRQVSEFYYSDGRDFTQSK</sequence>
<dbReference type="SUPFAM" id="SSF55545">
    <property type="entry name" value="beta-N-acetylhexosaminidase-like domain"/>
    <property type="match status" value="1"/>
</dbReference>
<dbReference type="Proteomes" id="UP001500841">
    <property type="component" value="Unassembled WGS sequence"/>
</dbReference>
<keyword evidence="5" id="KW-1185">Reference proteome</keyword>
<feature type="domain" description="Beta-hexosaminidase bacterial type N-terminal" evidence="3">
    <location>
        <begin position="60"/>
        <end position="168"/>
    </location>
</feature>
<dbReference type="Pfam" id="PF15979">
    <property type="entry name" value="Glyco_hydro_115"/>
    <property type="match status" value="1"/>
</dbReference>
<dbReference type="InterPro" id="IPR042301">
    <property type="entry name" value="GH115_sf"/>
</dbReference>
<dbReference type="InterPro" id="IPR015882">
    <property type="entry name" value="HEX_bac_N"/>
</dbReference>
<evidence type="ECO:0000313" key="4">
    <source>
        <dbReference type="EMBL" id="GAA4098819.1"/>
    </source>
</evidence>
<dbReference type="Gene3D" id="3.20.20.520">
    <property type="entry name" value="Glycosyl hydrolase family 115"/>
    <property type="match status" value="1"/>
</dbReference>